<keyword evidence="4" id="KW-1185">Reference proteome</keyword>
<dbReference type="Pfam" id="PF13391">
    <property type="entry name" value="HNH_2"/>
    <property type="match status" value="1"/>
</dbReference>
<evidence type="ECO:0000313" key="3">
    <source>
        <dbReference type="EMBL" id="KAJ6038389.1"/>
    </source>
</evidence>
<protein>
    <recommendedName>
        <fullName evidence="2">HNH nuclease domain-containing protein</fullName>
    </recommendedName>
</protein>
<feature type="compositionally biased region" description="Polar residues" evidence="1">
    <location>
        <begin position="37"/>
        <end position="48"/>
    </location>
</feature>
<accession>A0AAD6N7J8</accession>
<organism evidence="3 4">
    <name type="scientific">Penicillium canescens</name>
    <dbReference type="NCBI Taxonomy" id="5083"/>
    <lineage>
        <taxon>Eukaryota</taxon>
        <taxon>Fungi</taxon>
        <taxon>Dikarya</taxon>
        <taxon>Ascomycota</taxon>
        <taxon>Pezizomycotina</taxon>
        <taxon>Eurotiomycetes</taxon>
        <taxon>Eurotiomycetidae</taxon>
        <taxon>Eurotiales</taxon>
        <taxon>Aspergillaceae</taxon>
        <taxon>Penicillium</taxon>
    </lineage>
</organism>
<comment type="caution">
    <text evidence="3">The sequence shown here is derived from an EMBL/GenBank/DDBJ whole genome shotgun (WGS) entry which is preliminary data.</text>
</comment>
<reference evidence="3" key="1">
    <citation type="journal article" date="2023" name="IMA Fungus">
        <title>Comparative genomic study of the Penicillium genus elucidates a diverse pangenome and 15 lateral gene transfer events.</title>
        <authorList>
            <person name="Petersen C."/>
            <person name="Sorensen T."/>
            <person name="Nielsen M.R."/>
            <person name="Sondergaard T.E."/>
            <person name="Sorensen J.L."/>
            <person name="Fitzpatrick D.A."/>
            <person name="Frisvad J.C."/>
            <person name="Nielsen K.L."/>
        </authorList>
    </citation>
    <scope>NUCLEOTIDE SEQUENCE</scope>
    <source>
        <strain evidence="3">IBT 15450</strain>
    </source>
</reference>
<evidence type="ECO:0000259" key="2">
    <source>
        <dbReference type="Pfam" id="PF13391"/>
    </source>
</evidence>
<feature type="compositionally biased region" description="Basic residues" evidence="1">
    <location>
        <begin position="1"/>
        <end position="10"/>
    </location>
</feature>
<gene>
    <name evidence="3" type="ORF">N7460_008160</name>
</gene>
<sequence>METRSRRKRANVGQEHSAAPLPAIPPASRPASPSLAGTSTNFPSPSLTNKRRRSNPPPLAPSTAPSISSVEPASQTTWHEPKKLAQTRISRYKECERSHEKCLTKTLNAALDWLPEGGRDQLANVIIDVEEDDEILFAVFDNLRTAFIEAIRFTGKTPGVTPSPHHSRRASVDKVAAKLPDPQARSSTWAEECIDRDNHRCVISGALTELEWVKQGEVEGQLWGKLEVHHIIPFSLGGFDKEEHRDVAVKWASIYTAFPRIRAIRASKINTVENGITLHNLVHIEFQAFRIALEPMETPNSYRVKKYPRFNSVLHAQIPNGTLITLRQAAGQDKPLPARDFLETHYRLCEIWHASGFAEEFEYNARCWDDIKQETNGCVLQEDGSTGLAEILETAFSVLLNMHRGGRFMKRSSTIMADISCTIEKSLYAPHWWPEPKASRV</sequence>
<dbReference type="InterPro" id="IPR003615">
    <property type="entry name" value="HNH_nuc"/>
</dbReference>
<evidence type="ECO:0000313" key="4">
    <source>
        <dbReference type="Proteomes" id="UP001219568"/>
    </source>
</evidence>
<name>A0AAD6N7J8_PENCN</name>
<dbReference type="AlphaFoldDB" id="A0AAD6N7J8"/>
<dbReference type="CDD" id="cd00085">
    <property type="entry name" value="HNHc"/>
    <property type="match status" value="1"/>
</dbReference>
<evidence type="ECO:0000256" key="1">
    <source>
        <dbReference type="SAM" id="MobiDB-lite"/>
    </source>
</evidence>
<reference evidence="3" key="2">
    <citation type="submission" date="2023-01" db="EMBL/GenBank/DDBJ databases">
        <authorList>
            <person name="Petersen C."/>
        </authorList>
    </citation>
    <scope>NUCLEOTIDE SEQUENCE</scope>
    <source>
        <strain evidence="3">IBT 15450</strain>
    </source>
</reference>
<feature type="compositionally biased region" description="Polar residues" evidence="1">
    <location>
        <begin position="63"/>
        <end position="78"/>
    </location>
</feature>
<dbReference type="EMBL" id="JAQJZL010000009">
    <property type="protein sequence ID" value="KAJ6038389.1"/>
    <property type="molecule type" value="Genomic_DNA"/>
</dbReference>
<proteinExistence type="predicted"/>
<dbReference type="Proteomes" id="UP001219568">
    <property type="component" value="Unassembled WGS sequence"/>
</dbReference>
<feature type="region of interest" description="Disordered" evidence="1">
    <location>
        <begin position="1"/>
        <end position="82"/>
    </location>
</feature>
<feature type="domain" description="HNH nuclease" evidence="2">
    <location>
        <begin position="201"/>
        <end position="293"/>
    </location>
</feature>